<dbReference type="InterPro" id="IPR000909">
    <property type="entry name" value="PLipase_C_PInositol-sp_X_dom"/>
</dbReference>
<evidence type="ECO:0000313" key="12">
    <source>
        <dbReference type="EMBL" id="KAF5759348.1"/>
    </source>
</evidence>
<comment type="subcellular location">
    <subcellularLocation>
        <location evidence="1">Cytoplasm</location>
    </subcellularLocation>
</comment>
<dbReference type="EMBL" id="MNCJ02000331">
    <property type="protein sequence ID" value="KAF5759348.1"/>
    <property type="molecule type" value="Genomic_DNA"/>
</dbReference>
<keyword evidence="8" id="KW-0040">ANK repeat</keyword>
<comment type="caution">
    <text evidence="12">The sequence shown here is derived from an EMBL/GenBank/DDBJ whole genome shotgun (WGS) entry which is preliminary data.</text>
</comment>
<reference evidence="12" key="1">
    <citation type="journal article" date="2017" name="Nature">
        <title>The sunflower genome provides insights into oil metabolism, flowering and Asterid evolution.</title>
        <authorList>
            <person name="Badouin H."/>
            <person name="Gouzy J."/>
            <person name="Grassa C.J."/>
            <person name="Murat F."/>
            <person name="Staton S.E."/>
            <person name="Cottret L."/>
            <person name="Lelandais-Briere C."/>
            <person name="Owens G.L."/>
            <person name="Carrere S."/>
            <person name="Mayjonade B."/>
            <person name="Legrand L."/>
            <person name="Gill N."/>
            <person name="Kane N.C."/>
            <person name="Bowers J.E."/>
            <person name="Hubner S."/>
            <person name="Bellec A."/>
            <person name="Berard A."/>
            <person name="Berges H."/>
            <person name="Blanchet N."/>
            <person name="Boniface M.C."/>
            <person name="Brunel D."/>
            <person name="Catrice O."/>
            <person name="Chaidir N."/>
            <person name="Claudel C."/>
            <person name="Donnadieu C."/>
            <person name="Faraut T."/>
            <person name="Fievet G."/>
            <person name="Helmstetter N."/>
            <person name="King M."/>
            <person name="Knapp S.J."/>
            <person name="Lai Z."/>
            <person name="Le Paslier M.C."/>
            <person name="Lippi Y."/>
            <person name="Lorenzon L."/>
            <person name="Mandel J.R."/>
            <person name="Marage G."/>
            <person name="Marchand G."/>
            <person name="Marquand E."/>
            <person name="Bret-Mestries E."/>
            <person name="Morien E."/>
            <person name="Nambeesan S."/>
            <person name="Nguyen T."/>
            <person name="Pegot-Espagnet P."/>
            <person name="Pouilly N."/>
            <person name="Raftis F."/>
            <person name="Sallet E."/>
            <person name="Schiex T."/>
            <person name="Thomas J."/>
            <person name="Vandecasteele C."/>
            <person name="Vares D."/>
            <person name="Vear F."/>
            <person name="Vautrin S."/>
            <person name="Crespi M."/>
            <person name="Mangin B."/>
            <person name="Burke J.M."/>
            <person name="Salse J."/>
            <person name="Munos S."/>
            <person name="Vincourt P."/>
            <person name="Rieseberg L.H."/>
            <person name="Langlade N.B."/>
        </authorList>
    </citation>
    <scope>NUCLEOTIDE SEQUENCE</scope>
    <source>
        <tissue evidence="12">Leaves</tissue>
    </source>
</reference>
<feature type="active site" evidence="10">
    <location>
        <position position="84"/>
    </location>
</feature>
<evidence type="ECO:0000313" key="13">
    <source>
        <dbReference type="Proteomes" id="UP000215914"/>
    </source>
</evidence>
<keyword evidence="7 10" id="KW-0378">Hydrolase</keyword>
<evidence type="ECO:0000256" key="2">
    <source>
        <dbReference type="ARBA" id="ARBA00009262"/>
    </source>
</evidence>
<dbReference type="GO" id="GO:0005737">
    <property type="term" value="C:cytoplasm"/>
    <property type="evidence" value="ECO:0007669"/>
    <property type="project" value="UniProtKB-SubCell"/>
</dbReference>
<dbReference type="Gramene" id="mRNA:HanXRQr2_Chr16g0740151">
    <property type="protein sequence ID" value="mRNA:HanXRQr2_Chr16g0740151"/>
    <property type="gene ID" value="HanXRQr2_Chr16g0740151"/>
</dbReference>
<keyword evidence="13" id="KW-1185">Reference proteome</keyword>
<dbReference type="PANTHER" id="PTHR16036:SF2">
    <property type="entry name" value="TRNA ENDONUCLEASE ANKZF1"/>
    <property type="match status" value="1"/>
</dbReference>
<dbReference type="PANTHER" id="PTHR16036">
    <property type="entry name" value="ANKYRIN REPEAT AND ZINC FINGER DOMAIN-CONTAINING PROTEIN 1"/>
    <property type="match status" value="1"/>
</dbReference>
<dbReference type="Proteomes" id="UP000215914">
    <property type="component" value="Unassembled WGS sequence"/>
</dbReference>
<feature type="domain" description="VLRF1" evidence="11">
    <location>
        <begin position="29"/>
        <end position="116"/>
    </location>
</feature>
<evidence type="ECO:0000259" key="11">
    <source>
        <dbReference type="PROSITE" id="PS52044"/>
    </source>
</evidence>
<evidence type="ECO:0000256" key="4">
    <source>
        <dbReference type="ARBA" id="ARBA00022722"/>
    </source>
</evidence>
<dbReference type="PROSITE" id="PS50007">
    <property type="entry name" value="PIPLC_X_DOMAIN"/>
    <property type="match status" value="1"/>
</dbReference>
<evidence type="ECO:0000256" key="6">
    <source>
        <dbReference type="ARBA" id="ARBA00022759"/>
    </source>
</evidence>
<dbReference type="InterPro" id="IPR047139">
    <property type="entry name" value="ANKZ1/VMS1"/>
</dbReference>
<dbReference type="AlphaFoldDB" id="A0A9K3DRH5"/>
<evidence type="ECO:0000256" key="9">
    <source>
        <dbReference type="ARBA" id="ARBA00023054"/>
    </source>
</evidence>
<evidence type="ECO:0000256" key="7">
    <source>
        <dbReference type="ARBA" id="ARBA00022801"/>
    </source>
</evidence>
<name>A0A9K3DRH5_HELAN</name>
<gene>
    <name evidence="12" type="ORF">HanXRQr2_Chr16g0740151</name>
</gene>
<reference evidence="12" key="2">
    <citation type="submission" date="2020-06" db="EMBL/GenBank/DDBJ databases">
        <title>Helianthus annuus Genome sequencing and assembly Release 2.</title>
        <authorList>
            <person name="Gouzy J."/>
            <person name="Langlade N."/>
            <person name="Munos S."/>
        </authorList>
    </citation>
    <scope>NUCLEOTIDE SEQUENCE</scope>
    <source>
        <tissue evidence="12">Leaves</tissue>
    </source>
</reference>
<dbReference type="SUPFAM" id="SSF51695">
    <property type="entry name" value="PLC-like phosphodiesterases"/>
    <property type="match status" value="1"/>
</dbReference>
<keyword evidence="3 10" id="KW-0963">Cytoplasm</keyword>
<evidence type="ECO:0000256" key="5">
    <source>
        <dbReference type="ARBA" id="ARBA00022737"/>
    </source>
</evidence>
<evidence type="ECO:0000256" key="10">
    <source>
        <dbReference type="PROSITE-ProRule" id="PRU01389"/>
    </source>
</evidence>
<keyword evidence="4 10" id="KW-0540">Nuclease</keyword>
<dbReference type="PROSITE" id="PS52044">
    <property type="entry name" value="VLRF1"/>
    <property type="match status" value="1"/>
</dbReference>
<proteinExistence type="inferred from homology"/>
<dbReference type="EC" id="3.1.4.11" evidence="12"/>
<dbReference type="Pfam" id="PF18826">
    <property type="entry name" value="bVLRF1"/>
    <property type="match status" value="1"/>
</dbReference>
<dbReference type="Pfam" id="PF00388">
    <property type="entry name" value="PI-PLC-X"/>
    <property type="match status" value="1"/>
</dbReference>
<evidence type="ECO:0000256" key="3">
    <source>
        <dbReference type="ARBA" id="ARBA00022490"/>
    </source>
</evidence>
<dbReference type="GO" id="GO:0004519">
    <property type="term" value="F:endonuclease activity"/>
    <property type="evidence" value="ECO:0007669"/>
    <property type="project" value="UniProtKB-KW"/>
</dbReference>
<evidence type="ECO:0000256" key="1">
    <source>
        <dbReference type="ARBA" id="ARBA00004496"/>
    </source>
</evidence>
<dbReference type="InterPro" id="IPR017946">
    <property type="entry name" value="PLC-like_Pdiesterase_TIM-brl"/>
</dbReference>
<comment type="similarity">
    <text evidence="2 10">Belongs to the ANKZF1/VMS1 family.</text>
</comment>
<organism evidence="12 13">
    <name type="scientific">Helianthus annuus</name>
    <name type="common">Common sunflower</name>
    <dbReference type="NCBI Taxonomy" id="4232"/>
    <lineage>
        <taxon>Eukaryota</taxon>
        <taxon>Viridiplantae</taxon>
        <taxon>Streptophyta</taxon>
        <taxon>Embryophyta</taxon>
        <taxon>Tracheophyta</taxon>
        <taxon>Spermatophyta</taxon>
        <taxon>Magnoliopsida</taxon>
        <taxon>eudicotyledons</taxon>
        <taxon>Gunneridae</taxon>
        <taxon>Pentapetalae</taxon>
        <taxon>asterids</taxon>
        <taxon>campanulids</taxon>
        <taxon>Asterales</taxon>
        <taxon>Asteraceae</taxon>
        <taxon>Asteroideae</taxon>
        <taxon>Heliantheae alliance</taxon>
        <taxon>Heliantheae</taxon>
        <taxon>Helianthus</taxon>
    </lineage>
</organism>
<sequence>MKIFYDSNKMVNIKYMTLTTPVNLNKFLEAIKIHVFVASEYPFILTLEDHLTPDFWFLCKVIHAVYMVFAVDRYGVRTKAGKKQSSEDEDAGVKIAHSAGASIRRHNELALNKWDR</sequence>
<keyword evidence="6 10" id="KW-0255">Endonuclease</keyword>
<dbReference type="InterPro" id="IPR041175">
    <property type="entry name" value="VLRF1/Vms1"/>
</dbReference>
<protein>
    <submittedName>
        <fullName evidence="12">Phosphoinositide phospholipase C</fullName>
        <ecNumber evidence="12">3.1.4.11</ecNumber>
    </submittedName>
</protein>
<keyword evidence="9" id="KW-0175">Coiled coil</keyword>
<dbReference type="GO" id="GO:0006629">
    <property type="term" value="P:lipid metabolic process"/>
    <property type="evidence" value="ECO:0007669"/>
    <property type="project" value="InterPro"/>
</dbReference>
<comment type="domain">
    <text evidence="10">The VLRF1 domain mediates binding to the 60S ribosomal subunit.</text>
</comment>
<dbReference type="Gene3D" id="3.20.20.190">
    <property type="entry name" value="Phosphatidylinositol (PI) phosphodiesterase"/>
    <property type="match status" value="1"/>
</dbReference>
<accession>A0A9K3DRH5</accession>
<dbReference type="GO" id="GO:0004435">
    <property type="term" value="F:phosphatidylinositol-4,5-bisphosphate phospholipase C activity"/>
    <property type="evidence" value="ECO:0007669"/>
    <property type="project" value="UniProtKB-EC"/>
</dbReference>
<keyword evidence="5" id="KW-0677">Repeat</keyword>
<evidence type="ECO:0000256" key="8">
    <source>
        <dbReference type="ARBA" id="ARBA00023043"/>
    </source>
</evidence>